<proteinExistence type="predicted"/>
<evidence type="ECO:0000313" key="2">
    <source>
        <dbReference type="EMBL" id="QMV72825.1"/>
    </source>
</evidence>
<dbReference type="SUPFAM" id="SSF46689">
    <property type="entry name" value="Homeodomain-like"/>
    <property type="match status" value="1"/>
</dbReference>
<sequence length="366" mass="40361">MEKGRPKPGITLTAREREQLETLANHPGQPAHLATRARIILRSVEGDSNVSIANSMALTQATVGKWRRRFTSHRILGLYDSMRTGKPRTIDDRQLQAIATTAKAALASEEAASDSVRALAARTGMSKSSVARYLQLLGKTKSRPHFALFSDPLLLEQLQAPAALYLSGSDKALVICLDTKSPLSLPAAPAKSSEAQVLPDSEDCQHPLSAALCKALNSVCKSSAAQCKPRLRHQEFLVFLREVEAMFPPHVDVHCILDTSALSQHPSIKAWLGMRPHWCTHGCGDYASWHEELGRFLGRLGTQRSATMRAGELTQWLRSVDALARQQSPSRRPFRWMGPLHPLEEDQSADREEMQTSAVKVTPAER</sequence>
<dbReference type="InterPro" id="IPR009057">
    <property type="entry name" value="Homeodomain-like_sf"/>
</dbReference>
<feature type="compositionally biased region" description="Basic and acidic residues" evidence="1">
    <location>
        <begin position="342"/>
        <end position="354"/>
    </location>
</feature>
<reference evidence="2 3" key="1">
    <citation type="journal article" date="2020" name="G3 (Bethesda)">
        <title>CeMbio - The Caenorhabditis elegans Microbiome Resource.</title>
        <authorList>
            <person name="Dirksen P."/>
            <person name="Assie A."/>
            <person name="Zimmermann J."/>
            <person name="Zhang F."/>
            <person name="Tietje A.M."/>
            <person name="Marsh S.A."/>
            <person name="Felix M.A."/>
            <person name="Shapira M."/>
            <person name="Kaleta C."/>
            <person name="Schulenburg H."/>
            <person name="Samuel B."/>
        </authorList>
    </citation>
    <scope>NUCLEOTIDE SEQUENCE [LARGE SCALE GENOMIC DNA]</scope>
    <source>
        <strain evidence="2 3">BIGb0172</strain>
    </source>
</reference>
<dbReference type="Proteomes" id="UP000515240">
    <property type="component" value="Chromosome"/>
</dbReference>
<evidence type="ECO:0000256" key="1">
    <source>
        <dbReference type="SAM" id="MobiDB-lite"/>
    </source>
</evidence>
<dbReference type="Pfam" id="PF13565">
    <property type="entry name" value="HTH_32"/>
    <property type="match status" value="1"/>
</dbReference>
<evidence type="ECO:0000313" key="3">
    <source>
        <dbReference type="Proteomes" id="UP000515240"/>
    </source>
</evidence>
<keyword evidence="3" id="KW-1185">Reference proteome</keyword>
<dbReference type="AlphaFoldDB" id="A0A7G5EFQ0"/>
<dbReference type="KEGG" id="cpis:HS961_08235"/>
<dbReference type="EMBL" id="CP058554">
    <property type="protein sequence ID" value="QMV72825.1"/>
    <property type="molecule type" value="Genomic_DNA"/>
</dbReference>
<organism evidence="2 3">
    <name type="scientific">Comamonas piscis</name>
    <dbReference type="NCBI Taxonomy" id="1562974"/>
    <lineage>
        <taxon>Bacteria</taxon>
        <taxon>Pseudomonadati</taxon>
        <taxon>Pseudomonadota</taxon>
        <taxon>Betaproteobacteria</taxon>
        <taxon>Burkholderiales</taxon>
        <taxon>Comamonadaceae</taxon>
        <taxon>Comamonas</taxon>
    </lineage>
</organism>
<dbReference type="RefSeq" id="WP_182327234.1">
    <property type="nucleotide sequence ID" value="NZ_CP058554.1"/>
</dbReference>
<protein>
    <submittedName>
        <fullName evidence="2">Helix-turn-helix domain-containing protein</fullName>
    </submittedName>
</protein>
<accession>A0A7G5EFQ0</accession>
<name>A0A7G5EFQ0_9BURK</name>
<feature type="region of interest" description="Disordered" evidence="1">
    <location>
        <begin position="330"/>
        <end position="366"/>
    </location>
</feature>
<gene>
    <name evidence="2" type="ORF">HS961_08235</name>
</gene>